<evidence type="ECO:0000256" key="1">
    <source>
        <dbReference type="SAM" id="MobiDB-lite"/>
    </source>
</evidence>
<name>A0A979FQG2_HYAAZ</name>
<gene>
    <name evidence="4 5" type="primary">LOC108679343</name>
</gene>
<reference evidence="4 5" key="1">
    <citation type="submission" date="2025-04" db="UniProtKB">
        <authorList>
            <consortium name="RefSeq"/>
        </authorList>
    </citation>
    <scope>IDENTIFICATION</scope>
    <source>
        <tissue evidence="4 5">Whole organism</tissue>
    </source>
</reference>
<organism evidence="3 5">
    <name type="scientific">Hyalella azteca</name>
    <name type="common">Amphipod</name>
    <dbReference type="NCBI Taxonomy" id="294128"/>
    <lineage>
        <taxon>Eukaryota</taxon>
        <taxon>Metazoa</taxon>
        <taxon>Ecdysozoa</taxon>
        <taxon>Arthropoda</taxon>
        <taxon>Crustacea</taxon>
        <taxon>Multicrustacea</taxon>
        <taxon>Malacostraca</taxon>
        <taxon>Eumalacostraca</taxon>
        <taxon>Peracarida</taxon>
        <taxon>Amphipoda</taxon>
        <taxon>Senticaudata</taxon>
        <taxon>Talitrida</taxon>
        <taxon>Talitroidea</taxon>
        <taxon>Hyalellidae</taxon>
        <taxon>Hyalella</taxon>
    </lineage>
</organism>
<sequence>MRVLSFSLLVTVGCLFASSTEGSKLPVPNHYISPSFDAPSVVESFARSSPVLETVQGQPLVEAFEPVQSNALSSEFVERQRSQSQAAADPLWPDFKADDGGPSVSRGRTLQFNHQLSSSDGTRNLAFPGFNTNSRDAGINNFKFLPQGEVLSRGFSHDTRHNVGAHAFGTGASHSGGSRSGTEVGGFSGNNFRAGVSTFGEGNREQSFRSSGGSSQFSPAAGQDAQEIFGSFGGSSSGFPEGFTPGEKFIPPKFDPEQNNIERSESQFLTGFDANAAAGINKEDCIRNTVTIRSTSLSIVPIATNIVSTVLVTNTLSGTRTEIATIQSTRIHTNTVRRTQISTVYSTVERFSTQTKLVPANTHTSTFTSLVTEFIDRTSLTTITDTVVSRTTAFVTVTNSRASTTTVSIPLYTTDFVQLPAVVRSFVIEQTRTVSLDNTLPPQILYVSETVYKTETLTATQTLQPETIIRTKTVVVPSYSTIYTTSVGTRTKTLRSTIPTILTKTATTYSSVFRLGVAVNTQFSTITETVTEAQYFTTTVPSYVTVSVTNDIPAITTRVSTHYAGVQRTVTVPGGVVTSYSTFTTFVSVYKTVTNTLTTPIVYATQTVTQNCPAGQPFK</sequence>
<feature type="chain" id="PRO_5044697485" evidence="2">
    <location>
        <begin position="23"/>
        <end position="619"/>
    </location>
</feature>
<feature type="region of interest" description="Disordered" evidence="1">
    <location>
        <begin position="198"/>
        <end position="251"/>
    </location>
</feature>
<dbReference type="Proteomes" id="UP000694843">
    <property type="component" value="Unplaced"/>
</dbReference>
<evidence type="ECO:0000313" key="4">
    <source>
        <dbReference type="RefSeq" id="XP_047738670.1"/>
    </source>
</evidence>
<accession>A0A979FQG2</accession>
<evidence type="ECO:0000256" key="2">
    <source>
        <dbReference type="SAM" id="SignalP"/>
    </source>
</evidence>
<dbReference type="OrthoDB" id="10583835at2759"/>
<proteinExistence type="predicted"/>
<dbReference type="RefSeq" id="XP_047738672.1">
    <property type="nucleotide sequence ID" value="XM_047882716.1"/>
</dbReference>
<evidence type="ECO:0000313" key="5">
    <source>
        <dbReference type="RefSeq" id="XP_047738672.1"/>
    </source>
</evidence>
<evidence type="ECO:0000313" key="3">
    <source>
        <dbReference type="Proteomes" id="UP000694843"/>
    </source>
</evidence>
<dbReference type="RefSeq" id="XP_047738670.1">
    <property type="nucleotide sequence ID" value="XM_047882714.1"/>
</dbReference>
<feature type="region of interest" description="Disordered" evidence="1">
    <location>
        <begin position="83"/>
        <end position="104"/>
    </location>
</feature>
<dbReference type="AlphaFoldDB" id="A0A979FQG2"/>
<keyword evidence="3" id="KW-1185">Reference proteome</keyword>
<feature type="compositionally biased region" description="Low complexity" evidence="1">
    <location>
        <begin position="208"/>
        <end position="218"/>
    </location>
</feature>
<feature type="signal peptide" evidence="2">
    <location>
        <begin position="1"/>
        <end position="22"/>
    </location>
</feature>
<protein>
    <submittedName>
        <fullName evidence="4 5">Mucin-5AC-like isoform X1</fullName>
    </submittedName>
</protein>
<dbReference type="GeneID" id="108679343"/>
<keyword evidence="2" id="KW-0732">Signal</keyword>